<dbReference type="SUPFAM" id="SSF47473">
    <property type="entry name" value="EF-hand"/>
    <property type="match status" value="1"/>
</dbReference>
<evidence type="ECO:0000313" key="3">
    <source>
        <dbReference type="EMBL" id="KOO21626.1"/>
    </source>
</evidence>
<protein>
    <submittedName>
        <fullName evidence="3">Calcium dependent mitochondrial carrier protein</fullName>
    </submittedName>
</protein>
<feature type="compositionally biased region" description="Acidic residues" evidence="1">
    <location>
        <begin position="222"/>
        <end position="237"/>
    </location>
</feature>
<reference evidence="4" key="1">
    <citation type="journal article" date="2015" name="PLoS Genet.">
        <title>Genome Sequence and Transcriptome Analyses of Chrysochromulina tobin: Metabolic Tools for Enhanced Algal Fitness in the Prominent Order Prymnesiales (Haptophyceae).</title>
        <authorList>
            <person name="Hovde B.T."/>
            <person name="Deodato C.R."/>
            <person name="Hunsperger H.M."/>
            <person name="Ryken S.A."/>
            <person name="Yost W."/>
            <person name="Jha R.K."/>
            <person name="Patterson J."/>
            <person name="Monnat R.J. Jr."/>
            <person name="Barlow S.B."/>
            <person name="Starkenburg S.R."/>
            <person name="Cattolico R.A."/>
        </authorList>
    </citation>
    <scope>NUCLEOTIDE SEQUENCE</scope>
    <source>
        <strain evidence="4">CCMP291</strain>
    </source>
</reference>
<name>A0A0M0J4W0_9EUKA</name>
<comment type="caution">
    <text evidence="3">The sequence shown here is derived from an EMBL/GenBank/DDBJ whole genome shotgun (WGS) entry which is preliminary data.</text>
</comment>
<proteinExistence type="predicted"/>
<dbReference type="Proteomes" id="UP000037460">
    <property type="component" value="Unassembled WGS sequence"/>
</dbReference>
<evidence type="ECO:0000313" key="4">
    <source>
        <dbReference type="Proteomes" id="UP000037460"/>
    </source>
</evidence>
<evidence type="ECO:0000259" key="2">
    <source>
        <dbReference type="PROSITE" id="PS50222"/>
    </source>
</evidence>
<dbReference type="GO" id="GO:0005509">
    <property type="term" value="F:calcium ion binding"/>
    <property type="evidence" value="ECO:0007669"/>
    <property type="project" value="InterPro"/>
</dbReference>
<dbReference type="Gene3D" id="1.10.238.10">
    <property type="entry name" value="EF-hand"/>
    <property type="match status" value="2"/>
</dbReference>
<dbReference type="InterPro" id="IPR002048">
    <property type="entry name" value="EF_hand_dom"/>
</dbReference>
<evidence type="ECO:0000256" key="1">
    <source>
        <dbReference type="SAM" id="MobiDB-lite"/>
    </source>
</evidence>
<organism evidence="3 4">
    <name type="scientific">Chrysochromulina tobinii</name>
    <dbReference type="NCBI Taxonomy" id="1460289"/>
    <lineage>
        <taxon>Eukaryota</taxon>
        <taxon>Haptista</taxon>
        <taxon>Haptophyta</taxon>
        <taxon>Prymnesiophyceae</taxon>
        <taxon>Prymnesiales</taxon>
        <taxon>Chrysochromulinaceae</taxon>
        <taxon>Chrysochromulina</taxon>
    </lineage>
</organism>
<feature type="region of interest" description="Disordered" evidence="1">
    <location>
        <begin position="222"/>
        <end position="255"/>
    </location>
</feature>
<dbReference type="EMBL" id="JWZX01003347">
    <property type="protein sequence ID" value="KOO21626.1"/>
    <property type="molecule type" value="Genomic_DNA"/>
</dbReference>
<gene>
    <name evidence="3" type="ORF">Ctob_001780</name>
</gene>
<sequence>MASHGLLTAHEFSMRQHTSERRDRINDGKPAHDASFTPLTNAGNSLAASKLAIKDVLAGQLPALAEVFASADRNLSGWVAREAVYDWLVAIAERVGIHDVTARTIEAVIDDFDPSGDGKDQIRYDEWTRLVLRDALFRASTRLIHFIRARDREGKGGVDKALLRHAICAFGLPASRELLDCVFDEMDLERTGWLRYEELQAKLKLGSAAKPASAELLDVLDEAEEQQQEEEGMEEGMEASSALDHEHRGGPRASGCHDGAAATALFGLELDEVLGDAGRPVEIEIEIEIEQHG</sequence>
<feature type="region of interest" description="Disordered" evidence="1">
    <location>
        <begin position="12"/>
        <end position="37"/>
    </location>
</feature>
<dbReference type="AlphaFoldDB" id="A0A0M0J4W0"/>
<dbReference type="PROSITE" id="PS50222">
    <property type="entry name" value="EF_HAND_2"/>
    <property type="match status" value="1"/>
</dbReference>
<accession>A0A0M0J4W0</accession>
<dbReference type="InterPro" id="IPR011992">
    <property type="entry name" value="EF-hand-dom_pair"/>
</dbReference>
<feature type="compositionally biased region" description="Basic and acidic residues" evidence="1">
    <location>
        <begin position="12"/>
        <end position="32"/>
    </location>
</feature>
<feature type="domain" description="EF-hand" evidence="2">
    <location>
        <begin position="174"/>
        <end position="209"/>
    </location>
</feature>
<keyword evidence="4" id="KW-1185">Reference proteome</keyword>